<dbReference type="InterPro" id="IPR015915">
    <property type="entry name" value="Kelch-typ_b-propeller"/>
</dbReference>
<dbReference type="Pfam" id="PF01344">
    <property type="entry name" value="Kelch_1"/>
    <property type="match status" value="2"/>
</dbReference>
<dbReference type="InParanoid" id="A0A078A623"/>
<keyword evidence="2" id="KW-0677">Repeat</keyword>
<dbReference type="InterPro" id="IPR006652">
    <property type="entry name" value="Kelch_1"/>
</dbReference>
<name>A0A078A623_STYLE</name>
<accession>A0A078A623</accession>
<keyword evidence="4" id="KW-1185">Reference proteome</keyword>
<dbReference type="Gene3D" id="2.120.10.80">
    <property type="entry name" value="Kelch-type beta propeller"/>
    <property type="match status" value="1"/>
</dbReference>
<dbReference type="Proteomes" id="UP000039865">
    <property type="component" value="Unassembled WGS sequence"/>
</dbReference>
<reference evidence="3 4" key="1">
    <citation type="submission" date="2014-06" db="EMBL/GenBank/DDBJ databases">
        <authorList>
            <person name="Swart Estienne"/>
        </authorList>
    </citation>
    <scope>NUCLEOTIDE SEQUENCE [LARGE SCALE GENOMIC DNA]</scope>
    <source>
        <strain evidence="3 4">130c</strain>
    </source>
</reference>
<sequence>MENLDSHQRQIYDQIDKFFEELIKKAKARQLELKKQFDEIEKKERLRLEKVKEKYNQDLNLIRQFSNGFLEFFLNFNEQHDFNSNKGNYEKFLADLEKIKEQSQRKPYYFKLPKHQPSEFKFIETDLKLIDKMGKIMDNSSAQTPLVVFNTMQFGVFEYRERTQQFTQLLVIDEENLADKMPKNFKSVFIGKESFFIAGGFDQKAGKSSKKAFTLVRGKITEIMEMYKRRQFFSMVYEPKHNQIYCIGGFSVSKGSALDNVERYSIDKKEWEQVASLNNRRINCGACMIGTNHIFVFGGRNESDVFYNSVERLNIELNLWNLLKIQLPKKLCNVIAFTFDKDNIIILGGLQKFQGGIGGGNDQRESLKKNNSDKDAEKQMPEYEIEKSVYLYNQSKEVWYQLRSLPNNHKICNAVHNGNGKFYLFLLEQNKADLPQAKIYDLKLQCPKLDRFWYYEHTRKLMDQKKSQQNTVEIFINDRRTKRDKVIDPIQKAIEDKMNNKITDLMQNPLRDLKQNVVSGKDIDNPLMTNQTISTYQPINKDRIPQVYELQEIKKVNPDDKMNEADLDLSIRDPLRMRDDIFGNLNDLRLKDNFSQLNQSSFIHDLPQLGTRRSSQAQMQLMFNQEFQGLNQSNLGPQLNQSHRQSILNNTATMRGQSTMQQYNNNFYDDPFEEEYQDYPRALNNNNQFNNYRGQQYQYRDFVDDFKNSKFFNDSDEDL</sequence>
<dbReference type="SMART" id="SM00612">
    <property type="entry name" value="Kelch"/>
    <property type="match status" value="2"/>
</dbReference>
<dbReference type="EMBL" id="CCKQ01005052">
    <property type="protein sequence ID" value="CDW76204.1"/>
    <property type="molecule type" value="Genomic_DNA"/>
</dbReference>
<gene>
    <name evidence="3" type="primary">Contig16057.g17108</name>
    <name evidence="3" type="ORF">STYLEM_5203</name>
</gene>
<evidence type="ECO:0000256" key="2">
    <source>
        <dbReference type="ARBA" id="ARBA00022737"/>
    </source>
</evidence>
<dbReference type="SUPFAM" id="SSF117281">
    <property type="entry name" value="Kelch motif"/>
    <property type="match status" value="1"/>
</dbReference>
<proteinExistence type="predicted"/>
<dbReference type="OrthoDB" id="6678352at2759"/>
<protein>
    <submittedName>
        <fullName evidence="3">Kelch motif family protein</fullName>
    </submittedName>
</protein>
<keyword evidence="1" id="KW-0880">Kelch repeat</keyword>
<evidence type="ECO:0000256" key="1">
    <source>
        <dbReference type="ARBA" id="ARBA00022441"/>
    </source>
</evidence>
<evidence type="ECO:0000313" key="3">
    <source>
        <dbReference type="EMBL" id="CDW76204.1"/>
    </source>
</evidence>
<evidence type="ECO:0000313" key="4">
    <source>
        <dbReference type="Proteomes" id="UP000039865"/>
    </source>
</evidence>
<organism evidence="3 4">
    <name type="scientific">Stylonychia lemnae</name>
    <name type="common">Ciliate</name>
    <dbReference type="NCBI Taxonomy" id="5949"/>
    <lineage>
        <taxon>Eukaryota</taxon>
        <taxon>Sar</taxon>
        <taxon>Alveolata</taxon>
        <taxon>Ciliophora</taxon>
        <taxon>Intramacronucleata</taxon>
        <taxon>Spirotrichea</taxon>
        <taxon>Stichotrichia</taxon>
        <taxon>Sporadotrichida</taxon>
        <taxon>Oxytrichidae</taxon>
        <taxon>Stylonychinae</taxon>
        <taxon>Stylonychia</taxon>
    </lineage>
</organism>
<dbReference type="PANTHER" id="PTHR45632">
    <property type="entry name" value="LD33804P"/>
    <property type="match status" value="1"/>
</dbReference>
<dbReference type="PANTHER" id="PTHR45632:SF3">
    <property type="entry name" value="KELCH-LIKE PROTEIN 32"/>
    <property type="match status" value="1"/>
</dbReference>
<dbReference type="AlphaFoldDB" id="A0A078A623"/>